<dbReference type="EMBL" id="GG662612">
    <property type="protein sequence ID" value="EAS00518.1"/>
    <property type="molecule type" value="Genomic_DNA"/>
</dbReference>
<keyword evidence="1" id="KW-1133">Transmembrane helix</keyword>
<gene>
    <name evidence="2" type="ORF">TTHERM_00408710</name>
</gene>
<keyword evidence="3" id="KW-1185">Reference proteome</keyword>
<dbReference type="InParanoid" id="I7LW05"/>
<sequence>MNSQTQNSICYCLVCYKEEHIENQVLDCSCCICFECADSWFATKIKERKYDHRVKCPNQHCPRQKEYAYEDLIRFQKANDQMLINYCQISKDISYCPNCDYKGYYENSKQSLCDEDFVCQKCNNKWSLQSREKYFFTEVKTSIQKLWSTSSCPQCHAHILKAGGCPQMNCIHQMLKNQAMQIFQIEGMQDFMQKTIDFVFRYSIYHIPIPLLAITFDNYSVLFTLPRLIFTWIAILSVILCFIQIEEFLSILTIEGFSFLFVLKFY</sequence>
<evidence type="ECO:0000256" key="1">
    <source>
        <dbReference type="SAM" id="Phobius"/>
    </source>
</evidence>
<evidence type="ECO:0000313" key="2">
    <source>
        <dbReference type="EMBL" id="EAS00518.1"/>
    </source>
</evidence>
<dbReference type="KEGG" id="tet:TTHERM_00408710"/>
<proteinExistence type="predicted"/>
<dbReference type="RefSeq" id="XP_001020763.1">
    <property type="nucleotide sequence ID" value="XM_001020763.1"/>
</dbReference>
<reference evidence="3" key="1">
    <citation type="journal article" date="2006" name="PLoS Biol.">
        <title>Macronuclear genome sequence of the ciliate Tetrahymena thermophila, a model eukaryote.</title>
        <authorList>
            <person name="Eisen J.A."/>
            <person name="Coyne R.S."/>
            <person name="Wu M."/>
            <person name="Wu D."/>
            <person name="Thiagarajan M."/>
            <person name="Wortman J.R."/>
            <person name="Badger J.H."/>
            <person name="Ren Q."/>
            <person name="Amedeo P."/>
            <person name="Jones K.M."/>
            <person name="Tallon L.J."/>
            <person name="Delcher A.L."/>
            <person name="Salzberg S.L."/>
            <person name="Silva J.C."/>
            <person name="Haas B.J."/>
            <person name="Majoros W.H."/>
            <person name="Farzad M."/>
            <person name="Carlton J.M."/>
            <person name="Smith R.K. Jr."/>
            <person name="Garg J."/>
            <person name="Pearlman R.E."/>
            <person name="Karrer K.M."/>
            <person name="Sun L."/>
            <person name="Manning G."/>
            <person name="Elde N.C."/>
            <person name="Turkewitz A.P."/>
            <person name="Asai D.J."/>
            <person name="Wilkes D.E."/>
            <person name="Wang Y."/>
            <person name="Cai H."/>
            <person name="Collins K."/>
            <person name="Stewart B.A."/>
            <person name="Lee S.R."/>
            <person name="Wilamowska K."/>
            <person name="Weinberg Z."/>
            <person name="Ruzzo W.L."/>
            <person name="Wloga D."/>
            <person name="Gaertig J."/>
            <person name="Frankel J."/>
            <person name="Tsao C.-C."/>
            <person name="Gorovsky M.A."/>
            <person name="Keeling P.J."/>
            <person name="Waller R.F."/>
            <person name="Patron N.J."/>
            <person name="Cherry J.M."/>
            <person name="Stover N.A."/>
            <person name="Krieger C.J."/>
            <person name="del Toro C."/>
            <person name="Ryder H.F."/>
            <person name="Williamson S.C."/>
            <person name="Barbeau R.A."/>
            <person name="Hamilton E.P."/>
            <person name="Orias E."/>
        </authorList>
    </citation>
    <scope>NUCLEOTIDE SEQUENCE [LARGE SCALE GENOMIC DNA]</scope>
    <source>
        <strain evidence="3">SB210</strain>
    </source>
</reference>
<protein>
    <submittedName>
        <fullName evidence="2">Transmembrane protein, putative</fullName>
    </submittedName>
</protein>
<feature type="transmembrane region" description="Helical" evidence="1">
    <location>
        <begin position="198"/>
        <end position="216"/>
    </location>
</feature>
<dbReference type="STRING" id="312017.I7LW05"/>
<keyword evidence="1" id="KW-0472">Membrane</keyword>
<name>I7LW05_TETTS</name>
<keyword evidence="1 2" id="KW-0812">Transmembrane</keyword>
<dbReference type="AlphaFoldDB" id="I7LW05"/>
<accession>I7LW05</accession>
<organism evidence="2 3">
    <name type="scientific">Tetrahymena thermophila (strain SB210)</name>
    <dbReference type="NCBI Taxonomy" id="312017"/>
    <lineage>
        <taxon>Eukaryota</taxon>
        <taxon>Sar</taxon>
        <taxon>Alveolata</taxon>
        <taxon>Ciliophora</taxon>
        <taxon>Intramacronucleata</taxon>
        <taxon>Oligohymenophorea</taxon>
        <taxon>Hymenostomatida</taxon>
        <taxon>Tetrahymenina</taxon>
        <taxon>Tetrahymenidae</taxon>
        <taxon>Tetrahymena</taxon>
    </lineage>
</organism>
<evidence type="ECO:0000313" key="3">
    <source>
        <dbReference type="Proteomes" id="UP000009168"/>
    </source>
</evidence>
<dbReference type="HOGENOM" id="CLU_1047590_0_0_1"/>
<dbReference type="Proteomes" id="UP000009168">
    <property type="component" value="Unassembled WGS sequence"/>
</dbReference>
<feature type="transmembrane region" description="Helical" evidence="1">
    <location>
        <begin position="222"/>
        <end position="243"/>
    </location>
</feature>
<dbReference type="GeneID" id="7845985"/>